<dbReference type="EMBL" id="QTUJ01000001">
    <property type="protein sequence ID" value="REF73505.1"/>
    <property type="molecule type" value="Genomic_DNA"/>
</dbReference>
<feature type="transmembrane region" description="Helical" evidence="1">
    <location>
        <begin position="69"/>
        <end position="94"/>
    </location>
</feature>
<reference evidence="2 3" key="1">
    <citation type="submission" date="2018-08" db="EMBL/GenBank/DDBJ databases">
        <title>Genomic Encyclopedia of Archaeal and Bacterial Type Strains, Phase II (KMG-II): from individual species to whole genera.</title>
        <authorList>
            <person name="Goeker M."/>
        </authorList>
    </citation>
    <scope>NUCLEOTIDE SEQUENCE [LARGE SCALE GENOMIC DNA]</scope>
    <source>
        <strain evidence="2 3">DSM 17099</strain>
    </source>
</reference>
<gene>
    <name evidence="2" type="ORF">BDD41_2070</name>
</gene>
<keyword evidence="1" id="KW-0812">Transmembrane</keyword>
<dbReference type="Proteomes" id="UP000256941">
    <property type="component" value="Unassembled WGS sequence"/>
</dbReference>
<sequence>MRGRDHDTRQRTMPKDSAFQAPLSFSFLLRPYRNVGYIAGLLIFLFLFFAFFLFYSVGNGVGGGQGPPLGVPFLVFGFLIAAVPLSFVLVSSFVRELVR</sequence>
<comment type="caution">
    <text evidence="2">The sequence shown here is derived from an EMBL/GenBank/DDBJ whole genome shotgun (WGS) entry which is preliminary data.</text>
</comment>
<evidence type="ECO:0000313" key="3">
    <source>
        <dbReference type="Proteomes" id="UP000256941"/>
    </source>
</evidence>
<feature type="transmembrane region" description="Helical" evidence="1">
    <location>
        <begin position="35"/>
        <end position="57"/>
    </location>
</feature>
<dbReference type="AlphaFoldDB" id="A0A3D9XSY2"/>
<keyword evidence="1" id="KW-1133">Transmembrane helix</keyword>
<protein>
    <submittedName>
        <fullName evidence="2">Uncharacterized protein</fullName>
    </submittedName>
</protein>
<keyword evidence="1" id="KW-0472">Membrane</keyword>
<evidence type="ECO:0000256" key="1">
    <source>
        <dbReference type="SAM" id="Phobius"/>
    </source>
</evidence>
<name>A0A3D9XSY2_PARVE</name>
<accession>A0A3D9XSY2</accession>
<proteinExistence type="predicted"/>
<dbReference type="RefSeq" id="WP_116221568.1">
    <property type="nucleotide sequence ID" value="NZ_CP038196.1"/>
</dbReference>
<organism evidence="2 3">
    <name type="scientific">Paracoccus versutus</name>
    <name type="common">Thiobacillus versutus</name>
    <dbReference type="NCBI Taxonomy" id="34007"/>
    <lineage>
        <taxon>Bacteria</taxon>
        <taxon>Pseudomonadati</taxon>
        <taxon>Pseudomonadota</taxon>
        <taxon>Alphaproteobacteria</taxon>
        <taxon>Rhodobacterales</taxon>
        <taxon>Paracoccaceae</taxon>
        <taxon>Paracoccus</taxon>
    </lineage>
</organism>
<evidence type="ECO:0000313" key="2">
    <source>
        <dbReference type="EMBL" id="REF73505.1"/>
    </source>
</evidence>